<gene>
    <name evidence="3" type="ORF">JK358_13455</name>
</gene>
<feature type="compositionally biased region" description="Basic and acidic residues" evidence="1">
    <location>
        <begin position="74"/>
        <end position="87"/>
    </location>
</feature>
<feature type="region of interest" description="Disordered" evidence="1">
    <location>
        <begin position="40"/>
        <end position="125"/>
    </location>
</feature>
<keyword evidence="2" id="KW-0812">Transmembrane</keyword>
<keyword evidence="2" id="KW-1133">Transmembrane helix</keyword>
<feature type="compositionally biased region" description="Acidic residues" evidence="1">
    <location>
        <begin position="207"/>
        <end position="220"/>
    </location>
</feature>
<evidence type="ECO:0000313" key="3">
    <source>
        <dbReference type="EMBL" id="MBL1075402.1"/>
    </source>
</evidence>
<feature type="compositionally biased region" description="Basic and acidic residues" evidence="1">
    <location>
        <begin position="157"/>
        <end position="166"/>
    </location>
</feature>
<feature type="compositionally biased region" description="Basic and acidic residues" evidence="1">
    <location>
        <begin position="321"/>
        <end position="336"/>
    </location>
</feature>
<feature type="transmembrane region" description="Helical" evidence="2">
    <location>
        <begin position="249"/>
        <end position="265"/>
    </location>
</feature>
<feature type="transmembrane region" description="Helical" evidence="2">
    <location>
        <begin position="271"/>
        <end position="289"/>
    </location>
</feature>
<accession>A0ABS1M423</accession>
<comment type="caution">
    <text evidence="3">The sequence shown here is derived from an EMBL/GenBank/DDBJ whole genome shotgun (WGS) entry which is preliminary data.</text>
</comment>
<evidence type="ECO:0000256" key="2">
    <source>
        <dbReference type="SAM" id="Phobius"/>
    </source>
</evidence>
<keyword evidence="4" id="KW-1185">Reference proteome</keyword>
<dbReference type="EMBL" id="JAERRJ010000005">
    <property type="protein sequence ID" value="MBL1075402.1"/>
    <property type="molecule type" value="Genomic_DNA"/>
</dbReference>
<protein>
    <recommendedName>
        <fullName evidence="5">Transmembrane protein</fullName>
    </recommendedName>
</protein>
<dbReference type="RefSeq" id="WP_201947429.1">
    <property type="nucleotide sequence ID" value="NZ_JAERRJ010000005.1"/>
</dbReference>
<evidence type="ECO:0000313" key="4">
    <source>
        <dbReference type="Proteomes" id="UP000602198"/>
    </source>
</evidence>
<name>A0ABS1M423_9NOCA</name>
<evidence type="ECO:0008006" key="5">
    <source>
        <dbReference type="Google" id="ProtNLM"/>
    </source>
</evidence>
<proteinExistence type="predicted"/>
<feature type="transmembrane region" description="Helical" evidence="2">
    <location>
        <begin position="6"/>
        <end position="23"/>
    </location>
</feature>
<organism evidence="3 4">
    <name type="scientific">Nocardia acididurans</name>
    <dbReference type="NCBI Taxonomy" id="2802282"/>
    <lineage>
        <taxon>Bacteria</taxon>
        <taxon>Bacillati</taxon>
        <taxon>Actinomycetota</taxon>
        <taxon>Actinomycetes</taxon>
        <taxon>Mycobacteriales</taxon>
        <taxon>Nocardiaceae</taxon>
        <taxon>Nocardia</taxon>
    </lineage>
</organism>
<feature type="region of interest" description="Disordered" evidence="1">
    <location>
        <begin position="310"/>
        <end position="341"/>
    </location>
</feature>
<dbReference type="NCBIfam" id="NF045516">
    <property type="entry name" value="GlpR"/>
    <property type="match status" value="1"/>
</dbReference>
<feature type="compositionally biased region" description="Polar residues" evidence="1">
    <location>
        <begin position="101"/>
        <end position="112"/>
    </location>
</feature>
<reference evidence="3 4" key="1">
    <citation type="submission" date="2021-01" db="EMBL/GenBank/DDBJ databases">
        <title>WGS of actinomycetes isolated from Thailand.</title>
        <authorList>
            <person name="Thawai C."/>
        </authorList>
    </citation>
    <scope>NUCLEOTIDE SEQUENCE [LARGE SCALE GENOMIC DNA]</scope>
    <source>
        <strain evidence="3 4">LPG 2</strain>
    </source>
</reference>
<dbReference type="Proteomes" id="UP000602198">
    <property type="component" value="Unassembled WGS sequence"/>
</dbReference>
<sequence>MPNSILWIGLVVLWVFVLFPMLTDRHPRIRQHTDAALSTRVLHRGDAQRRTRKGPATGHDTDPDYVPVRRKHHHSDDPEDRMTRSDESATTASDDEDFDTASETGTDSSTSVAAEYSDAEPGTAAETDIDHEESAAAEEDPAAEDPDFADAAEYDDQVAKSGDHAESAAAVDDDEPVSVRTCSAPEESAPAESGQRTRMPALRAPEPEDDDESDSEDEDFVPSRRGRGGFDPEADAIARAARYTFRQRAVLALILSALMFGGAGVALSARFWWLCGIAGVILVTYLAYLRRQVRIEEDIRRRRIARLSKKRRQAEDDEEAERAAERDRPDREEARTQLRRAVLVEPDDEDPAFEHLELFDAATARAARHRAAGNRARRAVGE</sequence>
<evidence type="ECO:0000256" key="1">
    <source>
        <dbReference type="SAM" id="MobiDB-lite"/>
    </source>
</evidence>
<dbReference type="InterPro" id="IPR053779">
    <property type="entry name" value="GlpR"/>
</dbReference>
<keyword evidence="2" id="KW-0472">Membrane</keyword>
<feature type="region of interest" description="Disordered" evidence="1">
    <location>
        <begin position="156"/>
        <end position="231"/>
    </location>
</feature>